<evidence type="ECO:0000313" key="1">
    <source>
        <dbReference type="EMBL" id="OMQ20763.1"/>
    </source>
</evidence>
<dbReference type="Pfam" id="PF04074">
    <property type="entry name" value="DUF386"/>
    <property type="match status" value="1"/>
</dbReference>
<sequence>MIFGHIAHTAAEHYPPAIAKAVAYLQNTDFTALPAGRYEDAETGYLVQVLDLHTQNKDELRPEVHRKNIDVQFLVSGTELIGVAADNGQNLIEQELLEQRDIIYYQNVENESWLTMQPGNFAVFFPQDVHRPGCINQHPCDIRKVVVKIPVALISDKKEILN</sequence>
<dbReference type="STRING" id="2034155.BMI79_16705"/>
<reference evidence="1 2" key="1">
    <citation type="submission" date="2016-11" db="EMBL/GenBank/DDBJ databases">
        <title>Rahnella oryzae sp. nov., isolated from rice root.</title>
        <authorList>
            <person name="Zhang X.-X."/>
            <person name="Zhang J."/>
        </authorList>
    </citation>
    <scope>NUCLEOTIDE SEQUENCE [LARGE SCALE GENOMIC DNA]</scope>
    <source>
        <strain evidence="1 2">J11-6</strain>
    </source>
</reference>
<gene>
    <name evidence="1" type="ORF">BMI79_16705</name>
</gene>
<dbReference type="Proteomes" id="UP000216021">
    <property type="component" value="Unassembled WGS sequence"/>
</dbReference>
<dbReference type="EMBL" id="MOXD01000010">
    <property type="protein sequence ID" value="OMQ20763.1"/>
    <property type="molecule type" value="Genomic_DNA"/>
</dbReference>
<dbReference type="InterPro" id="IPR037012">
    <property type="entry name" value="NanQ/TabA/YiaL_sf"/>
</dbReference>
<dbReference type="AlphaFoldDB" id="A0A1S8CHN8"/>
<keyword evidence="2" id="KW-1185">Reference proteome</keyword>
<protein>
    <recommendedName>
        <fullName evidence="3">YhcH/YjgK/YiaL family protein</fullName>
    </recommendedName>
</protein>
<dbReference type="PANTHER" id="PTHR34986">
    <property type="entry name" value="EVOLVED BETA-GALACTOSIDASE SUBUNIT BETA"/>
    <property type="match status" value="1"/>
</dbReference>
<evidence type="ECO:0008006" key="3">
    <source>
        <dbReference type="Google" id="ProtNLM"/>
    </source>
</evidence>
<evidence type="ECO:0000313" key="2">
    <source>
        <dbReference type="Proteomes" id="UP000216021"/>
    </source>
</evidence>
<dbReference type="NCBIfam" id="TIGR00022">
    <property type="entry name" value="YhcH/YjgK/YiaL family protein"/>
    <property type="match status" value="1"/>
</dbReference>
<comment type="caution">
    <text evidence="1">The sequence shown here is derived from an EMBL/GenBank/DDBJ whole genome shotgun (WGS) entry which is preliminary data.</text>
</comment>
<proteinExistence type="predicted"/>
<dbReference type="PANTHER" id="PTHR34986:SF1">
    <property type="entry name" value="PROTEIN YIAL"/>
    <property type="match status" value="1"/>
</dbReference>
<name>A0A1S8CHN8_9GAMM</name>
<dbReference type="GO" id="GO:0005829">
    <property type="term" value="C:cytosol"/>
    <property type="evidence" value="ECO:0007669"/>
    <property type="project" value="TreeGrafter"/>
</dbReference>
<dbReference type="OrthoDB" id="6196468at2"/>
<organism evidence="1 2">
    <name type="scientific">Serratia oryzae</name>
    <dbReference type="NCBI Taxonomy" id="2034155"/>
    <lineage>
        <taxon>Bacteria</taxon>
        <taxon>Pseudomonadati</taxon>
        <taxon>Pseudomonadota</taxon>
        <taxon>Gammaproteobacteria</taxon>
        <taxon>Enterobacterales</taxon>
        <taxon>Yersiniaceae</taxon>
        <taxon>Serratia</taxon>
    </lineage>
</organism>
<dbReference type="SUPFAM" id="SSF51197">
    <property type="entry name" value="Clavaminate synthase-like"/>
    <property type="match status" value="1"/>
</dbReference>
<dbReference type="Gene3D" id="2.60.120.370">
    <property type="entry name" value="YhcH/YjgK/YiaL"/>
    <property type="match status" value="1"/>
</dbReference>
<dbReference type="RefSeq" id="WP_076943330.1">
    <property type="nucleotide sequence ID" value="NZ_MOXD01000010.1"/>
</dbReference>
<accession>A0A1S8CHN8</accession>
<dbReference type="InterPro" id="IPR004375">
    <property type="entry name" value="NanQ/TabA/YiaL"/>
</dbReference>